<accession>A0AAD7E3S3</accession>
<evidence type="ECO:0000313" key="2">
    <source>
        <dbReference type="Proteomes" id="UP001219525"/>
    </source>
</evidence>
<comment type="caution">
    <text evidence="1">The sequence shown here is derived from an EMBL/GenBank/DDBJ whole genome shotgun (WGS) entry which is preliminary data.</text>
</comment>
<sequence length="207" mass="22646">MAAILGLQAWPWLRLNCGTHSIYTLSSSLVPMKTLEFCTKKYFPALVAVLPSFGVIPEAVPPEQCGATQPALLWQTFRVSGRHAKNWMKTSEWKWRDPLPARPETFKSGLESVGENKKIWTKMDPLAAFAGSLSLTLPVDDLHTTKREHKGAGPAFCRDSPVFGTRPVGNSGSYDRLRAVPSVAVLSETYGGHPKCKDGASLLSPSH</sequence>
<dbReference type="Proteomes" id="UP001219525">
    <property type="component" value="Unassembled WGS sequence"/>
</dbReference>
<gene>
    <name evidence="1" type="ORF">GGX14DRAFT_386550</name>
</gene>
<name>A0AAD7E3S3_9AGAR</name>
<keyword evidence="2" id="KW-1185">Reference proteome</keyword>
<evidence type="ECO:0000313" key="1">
    <source>
        <dbReference type="EMBL" id="KAJ7225799.1"/>
    </source>
</evidence>
<dbReference type="EMBL" id="JARJCW010000004">
    <property type="protein sequence ID" value="KAJ7225799.1"/>
    <property type="molecule type" value="Genomic_DNA"/>
</dbReference>
<dbReference type="AlphaFoldDB" id="A0AAD7E3S3"/>
<protein>
    <submittedName>
        <fullName evidence="1">Uncharacterized protein</fullName>
    </submittedName>
</protein>
<proteinExistence type="predicted"/>
<reference evidence="1" key="1">
    <citation type="submission" date="2023-03" db="EMBL/GenBank/DDBJ databases">
        <title>Massive genome expansion in bonnet fungi (Mycena s.s.) driven by repeated elements and novel gene families across ecological guilds.</title>
        <authorList>
            <consortium name="Lawrence Berkeley National Laboratory"/>
            <person name="Harder C.B."/>
            <person name="Miyauchi S."/>
            <person name="Viragh M."/>
            <person name="Kuo A."/>
            <person name="Thoen E."/>
            <person name="Andreopoulos B."/>
            <person name="Lu D."/>
            <person name="Skrede I."/>
            <person name="Drula E."/>
            <person name="Henrissat B."/>
            <person name="Morin E."/>
            <person name="Kohler A."/>
            <person name="Barry K."/>
            <person name="LaButti K."/>
            <person name="Morin E."/>
            <person name="Salamov A."/>
            <person name="Lipzen A."/>
            <person name="Mereny Z."/>
            <person name="Hegedus B."/>
            <person name="Baldrian P."/>
            <person name="Stursova M."/>
            <person name="Weitz H."/>
            <person name="Taylor A."/>
            <person name="Grigoriev I.V."/>
            <person name="Nagy L.G."/>
            <person name="Martin F."/>
            <person name="Kauserud H."/>
        </authorList>
    </citation>
    <scope>NUCLEOTIDE SEQUENCE</scope>
    <source>
        <strain evidence="1">9144</strain>
    </source>
</reference>
<organism evidence="1 2">
    <name type="scientific">Mycena pura</name>
    <dbReference type="NCBI Taxonomy" id="153505"/>
    <lineage>
        <taxon>Eukaryota</taxon>
        <taxon>Fungi</taxon>
        <taxon>Dikarya</taxon>
        <taxon>Basidiomycota</taxon>
        <taxon>Agaricomycotina</taxon>
        <taxon>Agaricomycetes</taxon>
        <taxon>Agaricomycetidae</taxon>
        <taxon>Agaricales</taxon>
        <taxon>Marasmiineae</taxon>
        <taxon>Mycenaceae</taxon>
        <taxon>Mycena</taxon>
    </lineage>
</organism>